<sequence>MDYQEEQANELVVLEAIYGDEMTILSDDPHEFEIQVKYSDYEGHHTEAPPSIVISCTYTEKYPEELPIINIDKYENLPDEQISSLKKHLNEEAEKSIGTVMVYTLITATQDWINDYEDNIKKQVALAKEAKAKIEADLERKKFEGTIVTKESFLEWKKNFDAERIGVKIVEVTEKVKKLTGRELFLKDISLNESDLKFLEEDGDAVKYCESLYQDTKNLDINE</sequence>
<dbReference type="SMART" id="SM00591">
    <property type="entry name" value="RWD"/>
    <property type="match status" value="1"/>
</dbReference>
<evidence type="ECO:0000313" key="3">
    <source>
        <dbReference type="Proteomes" id="UP001367676"/>
    </source>
</evidence>
<dbReference type="InterPro" id="IPR016135">
    <property type="entry name" value="UBQ-conjugating_enzyme/RWD"/>
</dbReference>
<dbReference type="Proteomes" id="UP001367676">
    <property type="component" value="Unassembled WGS sequence"/>
</dbReference>
<reference evidence="2 3" key="1">
    <citation type="submission" date="2024-03" db="EMBL/GenBank/DDBJ databases">
        <title>Adaptation during the transition from Ophiocordyceps entomopathogen to insect associate is accompanied by gene loss and intensified selection.</title>
        <authorList>
            <person name="Ward C.M."/>
            <person name="Onetto C.A."/>
            <person name="Borneman A.R."/>
        </authorList>
    </citation>
    <scope>NUCLEOTIDE SEQUENCE [LARGE SCALE GENOMIC DNA]</scope>
    <source>
        <strain evidence="2">AWRI1</strain>
        <tissue evidence="2">Single Adult Female</tissue>
    </source>
</reference>
<dbReference type="Pfam" id="PF05773">
    <property type="entry name" value="RWD"/>
    <property type="match status" value="1"/>
</dbReference>
<dbReference type="FunFam" id="3.10.110.10:FF:000050">
    <property type="entry name" value="eIF-2-alpha kinase GCN2"/>
    <property type="match status" value="1"/>
</dbReference>
<dbReference type="SUPFAM" id="SSF54495">
    <property type="entry name" value="UBC-like"/>
    <property type="match status" value="1"/>
</dbReference>
<dbReference type="GO" id="GO:0010468">
    <property type="term" value="P:regulation of gene expression"/>
    <property type="evidence" value="ECO:0007669"/>
    <property type="project" value="UniProtKB-ARBA"/>
</dbReference>
<dbReference type="GO" id="GO:0033554">
    <property type="term" value="P:cellular response to stress"/>
    <property type="evidence" value="ECO:0007669"/>
    <property type="project" value="UniProtKB-ARBA"/>
</dbReference>
<protein>
    <recommendedName>
        <fullName evidence="1">RWD domain-containing protein</fullName>
    </recommendedName>
</protein>
<accession>A0AAN9TA66</accession>
<evidence type="ECO:0000313" key="2">
    <source>
        <dbReference type="EMBL" id="KAK7580253.1"/>
    </source>
</evidence>
<dbReference type="GO" id="GO:0009893">
    <property type="term" value="P:positive regulation of metabolic process"/>
    <property type="evidence" value="ECO:0007669"/>
    <property type="project" value="UniProtKB-ARBA"/>
</dbReference>
<dbReference type="GO" id="GO:0051246">
    <property type="term" value="P:regulation of protein metabolic process"/>
    <property type="evidence" value="ECO:0007669"/>
    <property type="project" value="UniProtKB-ARBA"/>
</dbReference>
<dbReference type="Gene3D" id="3.10.110.10">
    <property type="entry name" value="Ubiquitin Conjugating Enzyme"/>
    <property type="match status" value="1"/>
</dbReference>
<evidence type="ECO:0000259" key="1">
    <source>
        <dbReference type="PROSITE" id="PS50908"/>
    </source>
</evidence>
<dbReference type="PANTHER" id="PTHR12292">
    <property type="entry name" value="RWD DOMAIN-CONTAINING PROTEIN"/>
    <property type="match status" value="1"/>
</dbReference>
<proteinExistence type="predicted"/>
<dbReference type="InterPro" id="IPR032378">
    <property type="entry name" value="ZC3H15/TMA46_C"/>
</dbReference>
<dbReference type="InterPro" id="IPR040213">
    <property type="entry name" value="GIR2-like"/>
</dbReference>
<dbReference type="AlphaFoldDB" id="A0AAN9TA66"/>
<gene>
    <name evidence="2" type="ORF">V9T40_000882</name>
</gene>
<dbReference type="InterPro" id="IPR006575">
    <property type="entry name" value="RWD_dom"/>
</dbReference>
<feature type="domain" description="RWD" evidence="1">
    <location>
        <begin position="9"/>
        <end position="116"/>
    </location>
</feature>
<dbReference type="PROSITE" id="PS50908">
    <property type="entry name" value="RWD"/>
    <property type="match status" value="1"/>
</dbReference>
<comment type="caution">
    <text evidence="2">The sequence shown here is derived from an EMBL/GenBank/DDBJ whole genome shotgun (WGS) entry which is preliminary data.</text>
</comment>
<dbReference type="EMBL" id="JBBCAQ010000034">
    <property type="protein sequence ID" value="KAK7580253.1"/>
    <property type="molecule type" value="Genomic_DNA"/>
</dbReference>
<organism evidence="2 3">
    <name type="scientific">Parthenolecanium corni</name>
    <dbReference type="NCBI Taxonomy" id="536013"/>
    <lineage>
        <taxon>Eukaryota</taxon>
        <taxon>Metazoa</taxon>
        <taxon>Ecdysozoa</taxon>
        <taxon>Arthropoda</taxon>
        <taxon>Hexapoda</taxon>
        <taxon>Insecta</taxon>
        <taxon>Pterygota</taxon>
        <taxon>Neoptera</taxon>
        <taxon>Paraneoptera</taxon>
        <taxon>Hemiptera</taxon>
        <taxon>Sternorrhyncha</taxon>
        <taxon>Coccoidea</taxon>
        <taxon>Coccidae</taxon>
        <taxon>Parthenolecanium</taxon>
    </lineage>
</organism>
<name>A0AAN9TA66_9HEMI</name>
<keyword evidence="3" id="KW-1185">Reference proteome</keyword>
<dbReference type="Pfam" id="PF16543">
    <property type="entry name" value="DFRP_C"/>
    <property type="match status" value="1"/>
</dbReference>